<protein>
    <recommendedName>
        <fullName evidence="3">Bifunctional nuclease family protein</fullName>
    </recommendedName>
</protein>
<evidence type="ECO:0000313" key="1">
    <source>
        <dbReference type="EMBL" id="MCI2240945.1"/>
    </source>
</evidence>
<dbReference type="RefSeq" id="WP_242162645.1">
    <property type="nucleotide sequence ID" value="NZ_JAJMLW010000001.1"/>
</dbReference>
<reference evidence="1" key="1">
    <citation type="submission" date="2021-11" db="EMBL/GenBank/DDBJ databases">
        <title>A Novel Adlercreutzia Species, isolated from a Allomyrina dichotoma larva feces.</title>
        <authorList>
            <person name="Suh M.K."/>
        </authorList>
    </citation>
    <scope>NUCLEOTIDE SEQUENCE</scope>
    <source>
        <strain evidence="1">JBNU-10</strain>
    </source>
</reference>
<keyword evidence="2" id="KW-1185">Reference proteome</keyword>
<name>A0ABS9WEE3_9ACTN</name>
<evidence type="ECO:0008006" key="3">
    <source>
        <dbReference type="Google" id="ProtNLM"/>
    </source>
</evidence>
<comment type="caution">
    <text evidence="1">The sequence shown here is derived from an EMBL/GenBank/DDBJ whole genome shotgun (WGS) entry which is preliminary data.</text>
</comment>
<evidence type="ECO:0000313" key="2">
    <source>
        <dbReference type="Proteomes" id="UP001430755"/>
    </source>
</evidence>
<accession>A0ABS9WEE3</accession>
<dbReference type="EMBL" id="JAJMLW010000001">
    <property type="protein sequence ID" value="MCI2240945.1"/>
    <property type="molecule type" value="Genomic_DNA"/>
</dbReference>
<organism evidence="1 2">
    <name type="scientific">Adlercreutzia faecimuris</name>
    <dbReference type="NCBI Taxonomy" id="2897341"/>
    <lineage>
        <taxon>Bacteria</taxon>
        <taxon>Bacillati</taxon>
        <taxon>Actinomycetota</taxon>
        <taxon>Coriobacteriia</taxon>
        <taxon>Eggerthellales</taxon>
        <taxon>Eggerthellaceae</taxon>
        <taxon>Adlercreutzia</taxon>
    </lineage>
</organism>
<dbReference type="Proteomes" id="UP001430755">
    <property type="component" value="Unassembled WGS sequence"/>
</dbReference>
<proteinExistence type="predicted"/>
<sequence>MKKPANSNMYEVTAEGVLAVYGSLVEGTGAETVLALSAEPLPDDARGALSASLEALGYGRDALATAACGALGAQDLLTVVEGLDPLCLVSADAASSALLAVAYRHDVPDDDACRLMGRPVVAFRDFPALLATPEDKQRAWALLKKLPKIS</sequence>
<gene>
    <name evidence="1" type="ORF">LPT13_01065</name>
</gene>